<evidence type="ECO:0000313" key="9">
    <source>
        <dbReference type="EMBL" id="KPU45332.1"/>
    </source>
</evidence>
<comment type="similarity">
    <text evidence="2">Belongs to the UPF0702 family.</text>
</comment>
<dbReference type="AlphaFoldDB" id="A0A0P8W9L6"/>
<accession>A0A0P8W9L6</accession>
<dbReference type="PANTHER" id="PTHR34582">
    <property type="entry name" value="UPF0702 TRANSMEMBRANE PROTEIN YCAP"/>
    <property type="match status" value="1"/>
</dbReference>
<dbReference type="PANTHER" id="PTHR34582:SF6">
    <property type="entry name" value="UPF0702 TRANSMEMBRANE PROTEIN YCAP"/>
    <property type="match status" value="1"/>
</dbReference>
<evidence type="ECO:0000259" key="8">
    <source>
        <dbReference type="Pfam" id="PF04239"/>
    </source>
</evidence>
<feature type="transmembrane region" description="Helical" evidence="7">
    <location>
        <begin position="6"/>
        <end position="23"/>
    </location>
</feature>
<keyword evidence="6 7" id="KW-0472">Membrane</keyword>
<feature type="transmembrane region" description="Helical" evidence="7">
    <location>
        <begin position="56"/>
        <end position="76"/>
    </location>
</feature>
<keyword evidence="5 7" id="KW-1133">Transmembrane helix</keyword>
<dbReference type="Gene3D" id="3.30.240.20">
    <property type="entry name" value="bsu07140 like domains"/>
    <property type="match status" value="2"/>
</dbReference>
<dbReference type="RefSeq" id="WP_054874314.1">
    <property type="nucleotide sequence ID" value="NZ_LKET01000026.1"/>
</dbReference>
<protein>
    <recommendedName>
        <fullName evidence="8">YetF C-terminal domain-containing protein</fullName>
    </recommendedName>
</protein>
<keyword evidence="10" id="KW-1185">Reference proteome</keyword>
<dbReference type="STRING" id="36849.OXPF_12250"/>
<dbReference type="Proteomes" id="UP000050326">
    <property type="component" value="Unassembled WGS sequence"/>
</dbReference>
<keyword evidence="4 7" id="KW-0812">Transmembrane</keyword>
<sequence length="228" mass="25653">MIIVIVRTIILYAIILIVMRIMGKRQLGQLQPFELVITILISELAAVPMQDTGIPLINGIIPIFILMTAQILLSFITLKSEKARGIICGKPSILIEDGNIMEKELSKLYFNINDLLEQLRVKGYPDIKDVEFAILETEGQLSVIPKSSKRPATPKDLKLNVTQEKIPITIIIDGVLIKENLKIARLSEKDISKILSQKGVNSFKEVFFAGLDSSGQFFFQIKDFVRNR</sequence>
<dbReference type="EMBL" id="LKET01000026">
    <property type="protein sequence ID" value="KPU45332.1"/>
    <property type="molecule type" value="Genomic_DNA"/>
</dbReference>
<evidence type="ECO:0000256" key="7">
    <source>
        <dbReference type="SAM" id="Phobius"/>
    </source>
</evidence>
<organism evidence="9 10">
    <name type="scientific">Oxobacter pfennigii</name>
    <dbReference type="NCBI Taxonomy" id="36849"/>
    <lineage>
        <taxon>Bacteria</taxon>
        <taxon>Bacillati</taxon>
        <taxon>Bacillota</taxon>
        <taxon>Clostridia</taxon>
        <taxon>Eubacteriales</taxon>
        <taxon>Clostridiaceae</taxon>
        <taxon>Oxobacter</taxon>
    </lineage>
</organism>
<evidence type="ECO:0000256" key="2">
    <source>
        <dbReference type="ARBA" id="ARBA00006448"/>
    </source>
</evidence>
<dbReference type="PATRIC" id="fig|36849.3.peg.1305"/>
<dbReference type="InterPro" id="IPR007353">
    <property type="entry name" value="DUF421"/>
</dbReference>
<dbReference type="GO" id="GO:0005886">
    <property type="term" value="C:plasma membrane"/>
    <property type="evidence" value="ECO:0007669"/>
    <property type="project" value="UniProtKB-SubCell"/>
</dbReference>
<dbReference type="Pfam" id="PF04239">
    <property type="entry name" value="DUF421"/>
    <property type="match status" value="1"/>
</dbReference>
<evidence type="ECO:0000256" key="5">
    <source>
        <dbReference type="ARBA" id="ARBA00022989"/>
    </source>
</evidence>
<reference evidence="9 10" key="1">
    <citation type="submission" date="2015-09" db="EMBL/GenBank/DDBJ databases">
        <title>Genome sequence of Oxobacter pfennigii DSM 3222.</title>
        <authorList>
            <person name="Poehlein A."/>
            <person name="Bengelsdorf F.R."/>
            <person name="Schiel-Bengelsdorf B."/>
            <person name="Duerre P."/>
            <person name="Daniel R."/>
        </authorList>
    </citation>
    <scope>NUCLEOTIDE SEQUENCE [LARGE SCALE GENOMIC DNA]</scope>
    <source>
        <strain evidence="9 10">DSM 3222</strain>
    </source>
</reference>
<evidence type="ECO:0000313" key="10">
    <source>
        <dbReference type="Proteomes" id="UP000050326"/>
    </source>
</evidence>
<comment type="caution">
    <text evidence="9">The sequence shown here is derived from an EMBL/GenBank/DDBJ whole genome shotgun (WGS) entry which is preliminary data.</text>
</comment>
<name>A0A0P8W9L6_9CLOT</name>
<evidence type="ECO:0000256" key="6">
    <source>
        <dbReference type="ARBA" id="ARBA00023136"/>
    </source>
</evidence>
<proteinExistence type="inferred from homology"/>
<comment type="subcellular location">
    <subcellularLocation>
        <location evidence="1">Cell membrane</location>
        <topology evidence="1">Multi-pass membrane protein</topology>
    </subcellularLocation>
</comment>
<dbReference type="OrthoDB" id="1682423at2"/>
<evidence type="ECO:0000256" key="4">
    <source>
        <dbReference type="ARBA" id="ARBA00022692"/>
    </source>
</evidence>
<feature type="domain" description="YetF C-terminal" evidence="8">
    <location>
        <begin position="79"/>
        <end position="210"/>
    </location>
</feature>
<keyword evidence="3" id="KW-1003">Cell membrane</keyword>
<evidence type="ECO:0000256" key="1">
    <source>
        <dbReference type="ARBA" id="ARBA00004651"/>
    </source>
</evidence>
<dbReference type="InterPro" id="IPR023090">
    <property type="entry name" value="UPF0702_alpha/beta_dom_sf"/>
</dbReference>
<gene>
    <name evidence="9" type="ORF">OXPF_12250</name>
</gene>
<evidence type="ECO:0000256" key="3">
    <source>
        <dbReference type="ARBA" id="ARBA00022475"/>
    </source>
</evidence>